<proteinExistence type="predicted"/>
<dbReference type="Proteomes" id="UP000799779">
    <property type="component" value="Unassembled WGS sequence"/>
</dbReference>
<reference evidence="2" key="1">
    <citation type="journal article" date="2020" name="Stud. Mycol.">
        <title>101 Dothideomycetes genomes: a test case for predicting lifestyles and emergence of pathogens.</title>
        <authorList>
            <person name="Haridas S."/>
            <person name="Albert R."/>
            <person name="Binder M."/>
            <person name="Bloem J."/>
            <person name="Labutti K."/>
            <person name="Salamov A."/>
            <person name="Andreopoulos B."/>
            <person name="Baker S."/>
            <person name="Barry K."/>
            <person name="Bills G."/>
            <person name="Bluhm B."/>
            <person name="Cannon C."/>
            <person name="Castanera R."/>
            <person name="Culley D."/>
            <person name="Daum C."/>
            <person name="Ezra D."/>
            <person name="Gonzalez J."/>
            <person name="Henrissat B."/>
            <person name="Kuo A."/>
            <person name="Liang C."/>
            <person name="Lipzen A."/>
            <person name="Lutzoni F."/>
            <person name="Magnuson J."/>
            <person name="Mondo S."/>
            <person name="Nolan M."/>
            <person name="Ohm R."/>
            <person name="Pangilinan J."/>
            <person name="Park H.-J."/>
            <person name="Ramirez L."/>
            <person name="Alfaro M."/>
            <person name="Sun H."/>
            <person name="Tritt A."/>
            <person name="Yoshinaga Y."/>
            <person name="Zwiers L.-H."/>
            <person name="Turgeon B."/>
            <person name="Goodwin S."/>
            <person name="Spatafora J."/>
            <person name="Crous P."/>
            <person name="Grigoriev I."/>
        </authorList>
    </citation>
    <scope>NUCLEOTIDE SEQUENCE</scope>
    <source>
        <strain evidence="2">CBS 123094</strain>
    </source>
</reference>
<protein>
    <submittedName>
        <fullName evidence="2">Uncharacterized protein</fullName>
    </submittedName>
</protein>
<name>A0A6A5WN49_9PLEO</name>
<feature type="compositionally biased region" description="Polar residues" evidence="1">
    <location>
        <begin position="30"/>
        <end position="40"/>
    </location>
</feature>
<gene>
    <name evidence="2" type="ORF">P154DRAFT_105036</name>
</gene>
<evidence type="ECO:0000313" key="2">
    <source>
        <dbReference type="EMBL" id="KAF2003370.1"/>
    </source>
</evidence>
<organism evidence="2 3">
    <name type="scientific">Amniculicola lignicola CBS 123094</name>
    <dbReference type="NCBI Taxonomy" id="1392246"/>
    <lineage>
        <taxon>Eukaryota</taxon>
        <taxon>Fungi</taxon>
        <taxon>Dikarya</taxon>
        <taxon>Ascomycota</taxon>
        <taxon>Pezizomycotina</taxon>
        <taxon>Dothideomycetes</taxon>
        <taxon>Pleosporomycetidae</taxon>
        <taxon>Pleosporales</taxon>
        <taxon>Amniculicolaceae</taxon>
        <taxon>Amniculicola</taxon>
    </lineage>
</organism>
<accession>A0A6A5WN49</accession>
<keyword evidence="3" id="KW-1185">Reference proteome</keyword>
<dbReference type="AlphaFoldDB" id="A0A6A5WN49"/>
<evidence type="ECO:0000313" key="3">
    <source>
        <dbReference type="Proteomes" id="UP000799779"/>
    </source>
</evidence>
<sequence>MNLQASLATWKVRRAGGGGGLGGWAGRSQAAGSGQRTAGSVDSAERKGTREGNAGAFCFWVVSRFEVYGSVCRLVGRLRDSRPGSRSLWRKGRARKRLAAMGFATTAGCAVRTGRRGCRPSMRRIAAERRPSAAESHWPYHGALLPSTRWWRRWGTATRTSTRGVALRWCAASTNLRIWPEAVTGLRSGGQRRAVGETIGEVAS</sequence>
<evidence type="ECO:0000256" key="1">
    <source>
        <dbReference type="SAM" id="MobiDB-lite"/>
    </source>
</evidence>
<dbReference type="EMBL" id="ML977573">
    <property type="protein sequence ID" value="KAF2003370.1"/>
    <property type="molecule type" value="Genomic_DNA"/>
</dbReference>
<feature type="region of interest" description="Disordered" evidence="1">
    <location>
        <begin position="21"/>
        <end position="48"/>
    </location>
</feature>